<accession>A0A1H4DCI5</accession>
<proteinExistence type="predicted"/>
<evidence type="ECO:0000313" key="1">
    <source>
        <dbReference type="EMBL" id="SEA70206.1"/>
    </source>
</evidence>
<organism evidence="1 2">
    <name type="scientific">Xylanibacter ruminicola</name>
    <name type="common">Prevotella ruminicola</name>
    <dbReference type="NCBI Taxonomy" id="839"/>
    <lineage>
        <taxon>Bacteria</taxon>
        <taxon>Pseudomonadati</taxon>
        <taxon>Bacteroidota</taxon>
        <taxon>Bacteroidia</taxon>
        <taxon>Bacteroidales</taxon>
        <taxon>Prevotellaceae</taxon>
        <taxon>Xylanibacter</taxon>
    </lineage>
</organism>
<dbReference type="InterPro" id="IPR029056">
    <property type="entry name" value="Ribokinase-like"/>
</dbReference>
<dbReference type="GO" id="GO:0016301">
    <property type="term" value="F:kinase activity"/>
    <property type="evidence" value="ECO:0007669"/>
    <property type="project" value="UniProtKB-KW"/>
</dbReference>
<dbReference type="RefSeq" id="WP_074761605.1">
    <property type="nucleotide sequence ID" value="NZ_FNRF01000004.1"/>
</dbReference>
<dbReference type="SUPFAM" id="SSF53613">
    <property type="entry name" value="Ribokinase-like"/>
    <property type="match status" value="1"/>
</dbReference>
<keyword evidence="1" id="KW-0808">Transferase</keyword>
<dbReference type="OrthoDB" id="7556723at2"/>
<reference evidence="1 2" key="1">
    <citation type="submission" date="2016-10" db="EMBL/GenBank/DDBJ databases">
        <authorList>
            <person name="de Groot N.N."/>
        </authorList>
    </citation>
    <scope>NUCLEOTIDE SEQUENCE [LARGE SCALE GENOMIC DNA]</scope>
    <source>
        <strain evidence="1 2">D31d</strain>
    </source>
</reference>
<evidence type="ECO:0000313" key="2">
    <source>
        <dbReference type="Proteomes" id="UP000182257"/>
    </source>
</evidence>
<keyword evidence="1" id="KW-0418">Kinase</keyword>
<name>A0A1H4DCI5_XYLRU</name>
<dbReference type="EMBL" id="FNRF01000004">
    <property type="protein sequence ID" value="SEA70206.1"/>
    <property type="molecule type" value="Genomic_DNA"/>
</dbReference>
<protein>
    <submittedName>
        <fullName evidence="1">Sugar or nucleoside kinase, ribokinase family</fullName>
    </submittedName>
</protein>
<sequence>MNKMNEKFGLTCLGAGTFPLDNLQEKNGKDVNVIYQHVGGTAGNVMTILAWYGWHTLPAARLDDSEVGFQLKADMEAYGCDTRLVSNAPDGGTTILDIIHKTGRDGKPKTAYMAHSPRGGRFVNHRFWTLKQAQELFDSLKEMPDVFFFDRCAPGNILLAQLFHERGVLVYYEPNEPVDRNFLRAVAASDIVKFSNERHPDVSFSDAYDDKLFIQTLNQEGLRYRLRDAEWKKLDPVWNPDAIDGEGAGDWTSSTFIHALGQKGLPHVSDLCVSVLEDCLMYAQRVASESVSYIGAKGLIHH</sequence>
<dbReference type="AlphaFoldDB" id="A0A1H4DCI5"/>
<gene>
    <name evidence="1" type="ORF">SAMN05216462_2234</name>
</gene>
<dbReference type="Proteomes" id="UP000182257">
    <property type="component" value="Unassembled WGS sequence"/>
</dbReference>
<dbReference type="Gene3D" id="3.40.1190.20">
    <property type="match status" value="1"/>
</dbReference>